<keyword evidence="3" id="KW-1185">Reference proteome</keyword>
<evidence type="ECO:0000313" key="3">
    <source>
        <dbReference type="Proteomes" id="UP000617734"/>
    </source>
</evidence>
<dbReference type="Proteomes" id="UP000617734">
    <property type="component" value="Unassembled WGS sequence"/>
</dbReference>
<protein>
    <submittedName>
        <fullName evidence="2">Uncharacterized protein</fullName>
    </submittedName>
</protein>
<gene>
    <name evidence="2" type="ORF">GCM10018781_30570</name>
</gene>
<name>A0A919FRC2_9ACTN</name>
<dbReference type="EMBL" id="BNBO01000014">
    <property type="protein sequence ID" value="GHH70576.1"/>
    <property type="molecule type" value="Genomic_DNA"/>
</dbReference>
<organism evidence="2 3">
    <name type="scientific">Kitasatospora indigofera</name>
    <dbReference type="NCBI Taxonomy" id="67307"/>
    <lineage>
        <taxon>Bacteria</taxon>
        <taxon>Bacillati</taxon>
        <taxon>Actinomycetota</taxon>
        <taxon>Actinomycetes</taxon>
        <taxon>Kitasatosporales</taxon>
        <taxon>Streptomycetaceae</taxon>
        <taxon>Kitasatospora</taxon>
    </lineage>
</organism>
<reference evidence="2" key="2">
    <citation type="submission" date="2020-09" db="EMBL/GenBank/DDBJ databases">
        <authorList>
            <person name="Sun Q."/>
            <person name="Ohkuma M."/>
        </authorList>
    </citation>
    <scope>NUCLEOTIDE SEQUENCE</scope>
    <source>
        <strain evidence="2">JCM 4646</strain>
    </source>
</reference>
<feature type="region of interest" description="Disordered" evidence="1">
    <location>
        <begin position="20"/>
        <end position="65"/>
    </location>
</feature>
<evidence type="ECO:0000313" key="2">
    <source>
        <dbReference type="EMBL" id="GHH70576.1"/>
    </source>
</evidence>
<reference evidence="2" key="1">
    <citation type="journal article" date="2014" name="Int. J. Syst. Evol. Microbiol.">
        <title>Complete genome sequence of Corynebacterium casei LMG S-19264T (=DSM 44701T), isolated from a smear-ripened cheese.</title>
        <authorList>
            <consortium name="US DOE Joint Genome Institute (JGI-PGF)"/>
            <person name="Walter F."/>
            <person name="Albersmeier A."/>
            <person name="Kalinowski J."/>
            <person name="Ruckert C."/>
        </authorList>
    </citation>
    <scope>NUCLEOTIDE SEQUENCE</scope>
    <source>
        <strain evidence="2">JCM 4646</strain>
    </source>
</reference>
<proteinExistence type="predicted"/>
<sequence length="126" mass="12402">MSFSAFGWFGWAPVSAVEPSPIGVPFTGPPPGVPGLPPPAVVAPPEPVPGPASDPGPDPPEQAVTAPSAAVATVALSMVLREMPVMVSPAARCPAWHGEAQENVLRAAPSDGSAGASAGQLAAPVI</sequence>
<feature type="compositionally biased region" description="Pro residues" evidence="1">
    <location>
        <begin position="27"/>
        <end position="60"/>
    </location>
</feature>
<dbReference type="AlphaFoldDB" id="A0A919FRC2"/>
<accession>A0A919FRC2</accession>
<evidence type="ECO:0000256" key="1">
    <source>
        <dbReference type="SAM" id="MobiDB-lite"/>
    </source>
</evidence>
<comment type="caution">
    <text evidence="2">The sequence shown here is derived from an EMBL/GenBank/DDBJ whole genome shotgun (WGS) entry which is preliminary data.</text>
</comment>